<dbReference type="PATRIC" id="fig|68170.10.peg.490"/>
<comment type="caution">
    <text evidence="1">The sequence shown here is derived from an EMBL/GenBank/DDBJ whole genome shotgun (WGS) entry which is preliminary data.</text>
</comment>
<evidence type="ECO:0008006" key="3">
    <source>
        <dbReference type="Google" id="ProtNLM"/>
    </source>
</evidence>
<dbReference type="PANTHER" id="PTHR15394:SF3">
    <property type="entry name" value="SERINE HYDROLASE RBBP9"/>
    <property type="match status" value="1"/>
</dbReference>
<reference evidence="1 2" key="1">
    <citation type="submission" date="2015-02" db="EMBL/GenBank/DDBJ databases">
        <authorList>
            <person name="Ju K.-S."/>
            <person name="Doroghazi J.R."/>
            <person name="Metcalf W."/>
        </authorList>
    </citation>
    <scope>NUCLEOTIDE SEQUENCE [LARGE SCALE GENOMIC DNA]</scope>
    <source>
        <strain evidence="1 2">NRRL B-16140</strain>
    </source>
</reference>
<evidence type="ECO:0000313" key="2">
    <source>
        <dbReference type="Proteomes" id="UP000033393"/>
    </source>
</evidence>
<dbReference type="PANTHER" id="PTHR15394">
    <property type="entry name" value="SERINE HYDROLASE RBBP9"/>
    <property type="match status" value="1"/>
</dbReference>
<proteinExistence type="predicted"/>
<accession>A0A0F0GFB9</accession>
<keyword evidence="2" id="KW-1185">Reference proteome</keyword>
<dbReference type="SUPFAM" id="SSF53474">
    <property type="entry name" value="alpha/beta-Hydrolases"/>
    <property type="match status" value="1"/>
</dbReference>
<dbReference type="EMBL" id="JYJG01000373">
    <property type="protein sequence ID" value="KJK42065.1"/>
    <property type="molecule type" value="Genomic_DNA"/>
</dbReference>
<sequence length="192" mass="21206">MSLPHVLLIHGYTGSGPGHWQRWLAQTVSEHGGMADMPHFSDPDQPDRDTWLRELDTHLEAAPTDRERVVVAHSLGCYLWLHHAAREGIGHVDRVLLVAPPAPDYPEPAIKSFFPAPLDPTGLRRAATETRLVVGDGDPYCSMPAAKQLAETLRIEVDVLPDAAHINIDAGYGEWPAVLKWVRSKTVPLSPR</sequence>
<organism evidence="1 2">
    <name type="scientific">Lentzea aerocolonigenes</name>
    <name type="common">Lechevalieria aerocolonigenes</name>
    <name type="synonym">Saccharothrix aerocolonigenes</name>
    <dbReference type="NCBI Taxonomy" id="68170"/>
    <lineage>
        <taxon>Bacteria</taxon>
        <taxon>Bacillati</taxon>
        <taxon>Actinomycetota</taxon>
        <taxon>Actinomycetes</taxon>
        <taxon>Pseudonocardiales</taxon>
        <taxon>Pseudonocardiaceae</taxon>
        <taxon>Lentzea</taxon>
    </lineage>
</organism>
<protein>
    <recommendedName>
        <fullName evidence="3">Hydrolase</fullName>
    </recommendedName>
</protein>
<gene>
    <name evidence="1" type="ORF">UK23_38950</name>
</gene>
<dbReference type="InterPro" id="IPR010662">
    <property type="entry name" value="RBBP9/YdeN"/>
</dbReference>
<dbReference type="OrthoDB" id="9804993at2"/>
<dbReference type="Pfam" id="PF06821">
    <property type="entry name" value="Ser_hydrolase"/>
    <property type="match status" value="1"/>
</dbReference>
<name>A0A0F0GFB9_LENAE</name>
<dbReference type="RefSeq" id="WP_045316809.1">
    <property type="nucleotide sequence ID" value="NZ_JYJG01000373.1"/>
</dbReference>
<dbReference type="Proteomes" id="UP000033393">
    <property type="component" value="Unassembled WGS sequence"/>
</dbReference>
<dbReference type="GO" id="GO:0016787">
    <property type="term" value="F:hydrolase activity"/>
    <property type="evidence" value="ECO:0007669"/>
    <property type="project" value="InterPro"/>
</dbReference>
<dbReference type="STRING" id="68170.GCA_000974445_06477"/>
<dbReference type="AlphaFoldDB" id="A0A0F0GFB9"/>
<evidence type="ECO:0000313" key="1">
    <source>
        <dbReference type="EMBL" id="KJK42065.1"/>
    </source>
</evidence>
<dbReference type="Gene3D" id="3.40.50.1820">
    <property type="entry name" value="alpha/beta hydrolase"/>
    <property type="match status" value="1"/>
</dbReference>
<dbReference type="InterPro" id="IPR029058">
    <property type="entry name" value="AB_hydrolase_fold"/>
</dbReference>